<dbReference type="AlphaFoldDB" id="A0A1G2MKD8"/>
<feature type="compositionally biased region" description="Acidic residues" evidence="1">
    <location>
        <begin position="1"/>
        <end position="11"/>
    </location>
</feature>
<evidence type="ECO:0000256" key="1">
    <source>
        <dbReference type="SAM" id="MobiDB-lite"/>
    </source>
</evidence>
<evidence type="ECO:0000256" key="2">
    <source>
        <dbReference type="SAM" id="Phobius"/>
    </source>
</evidence>
<keyword evidence="2" id="KW-1133">Transmembrane helix</keyword>
<accession>A0A1G2MKD8</accession>
<gene>
    <name evidence="3" type="ORF">A3D50_02265</name>
</gene>
<name>A0A1G2MKD8_9BACT</name>
<reference evidence="3 4" key="1">
    <citation type="journal article" date="2016" name="Nat. Commun.">
        <title>Thousands of microbial genomes shed light on interconnected biogeochemical processes in an aquifer system.</title>
        <authorList>
            <person name="Anantharaman K."/>
            <person name="Brown C.T."/>
            <person name="Hug L.A."/>
            <person name="Sharon I."/>
            <person name="Castelle C.J."/>
            <person name="Probst A.J."/>
            <person name="Thomas B.C."/>
            <person name="Singh A."/>
            <person name="Wilkins M.J."/>
            <person name="Karaoz U."/>
            <person name="Brodie E.L."/>
            <person name="Williams K.H."/>
            <person name="Hubbard S.S."/>
            <person name="Banfield J.F."/>
        </authorList>
    </citation>
    <scope>NUCLEOTIDE SEQUENCE [LARGE SCALE GENOMIC DNA]</scope>
</reference>
<evidence type="ECO:0000313" key="3">
    <source>
        <dbReference type="EMBL" id="OHA24337.1"/>
    </source>
</evidence>
<organism evidence="3 4">
    <name type="scientific">Candidatus Taylorbacteria bacterium RIFCSPHIGHO2_02_FULL_44_12</name>
    <dbReference type="NCBI Taxonomy" id="1802308"/>
    <lineage>
        <taxon>Bacteria</taxon>
        <taxon>Candidatus Tayloriibacteriota</taxon>
    </lineage>
</organism>
<evidence type="ECO:0000313" key="4">
    <source>
        <dbReference type="Proteomes" id="UP000178413"/>
    </source>
</evidence>
<feature type="transmembrane region" description="Helical" evidence="2">
    <location>
        <begin position="51"/>
        <end position="71"/>
    </location>
</feature>
<feature type="region of interest" description="Disordered" evidence="1">
    <location>
        <begin position="1"/>
        <end position="30"/>
    </location>
</feature>
<dbReference type="Proteomes" id="UP000178413">
    <property type="component" value="Unassembled WGS sequence"/>
</dbReference>
<dbReference type="EMBL" id="MHRM01000006">
    <property type="protein sequence ID" value="OHA24337.1"/>
    <property type="molecule type" value="Genomic_DNA"/>
</dbReference>
<comment type="caution">
    <text evidence="3">The sequence shown here is derived from an EMBL/GenBank/DDBJ whole genome shotgun (WGS) entry which is preliminary data.</text>
</comment>
<keyword evidence="2" id="KW-0472">Membrane</keyword>
<dbReference type="STRING" id="1802308.A3D50_02265"/>
<sequence>MSEQVQFEEDSFGGGSGPAGSGRSFSQNSSGMERWLMDRGIVTSPAGARSVLIGVVIFNLIVVYLVIRYFVI</sequence>
<protein>
    <submittedName>
        <fullName evidence="3">Uncharacterized protein</fullName>
    </submittedName>
</protein>
<proteinExistence type="predicted"/>
<keyword evidence="2" id="KW-0812">Transmembrane</keyword>